<feature type="transmembrane region" description="Helical" evidence="6">
    <location>
        <begin position="38"/>
        <end position="63"/>
    </location>
</feature>
<keyword evidence="3 6" id="KW-0812">Transmembrane</keyword>
<dbReference type="EnsemblPlants" id="Pp3c12_24880V3.4">
    <property type="protein sequence ID" value="Pp3c12_24880V3.4"/>
    <property type="gene ID" value="Pp3c12_24880"/>
</dbReference>
<comment type="subcellular location">
    <subcellularLocation>
        <location evidence="1">Membrane</location>
        <topology evidence="1">Multi-pass membrane protein</topology>
    </subcellularLocation>
</comment>
<evidence type="ECO:0000256" key="3">
    <source>
        <dbReference type="ARBA" id="ARBA00022692"/>
    </source>
</evidence>
<evidence type="ECO:0008006" key="10">
    <source>
        <dbReference type="Google" id="ProtNLM"/>
    </source>
</evidence>
<dbReference type="EnsemblPlants" id="Pp3c12_24880V3.3">
    <property type="protein sequence ID" value="Pp3c12_24880V3.3"/>
    <property type="gene ID" value="Pp3c12_24880"/>
</dbReference>
<reference evidence="8" key="3">
    <citation type="submission" date="2020-12" db="UniProtKB">
        <authorList>
            <consortium name="EnsemblPlants"/>
        </authorList>
    </citation>
    <scope>IDENTIFICATION</scope>
</reference>
<dbReference type="EMBL" id="ABEU02000012">
    <property type="protein sequence ID" value="PNR44340.1"/>
    <property type="molecule type" value="Genomic_DNA"/>
</dbReference>
<organism evidence="7">
    <name type="scientific">Physcomitrium patens</name>
    <name type="common">Spreading-leaved earth moss</name>
    <name type="synonym">Physcomitrella patens</name>
    <dbReference type="NCBI Taxonomy" id="3218"/>
    <lineage>
        <taxon>Eukaryota</taxon>
        <taxon>Viridiplantae</taxon>
        <taxon>Streptophyta</taxon>
        <taxon>Embryophyta</taxon>
        <taxon>Bryophyta</taxon>
        <taxon>Bryophytina</taxon>
        <taxon>Bryopsida</taxon>
        <taxon>Funariidae</taxon>
        <taxon>Funariales</taxon>
        <taxon>Funariaceae</taxon>
        <taxon>Physcomitrium</taxon>
    </lineage>
</organism>
<evidence type="ECO:0000256" key="6">
    <source>
        <dbReference type="SAM" id="Phobius"/>
    </source>
</evidence>
<protein>
    <recommendedName>
        <fullName evidence="10">Transmembrane protein 19</fullName>
    </recommendedName>
</protein>
<gene>
    <name evidence="8" type="primary">LOC112289673</name>
    <name evidence="7" type="ORF">PHYPA_016724</name>
</gene>
<evidence type="ECO:0000313" key="8">
    <source>
        <dbReference type="EnsemblPlants" id="Pp3c12_24880V3.1"/>
    </source>
</evidence>
<feature type="transmembrane region" description="Helical" evidence="6">
    <location>
        <begin position="177"/>
        <end position="201"/>
    </location>
</feature>
<proteinExistence type="inferred from homology"/>
<keyword evidence="4 6" id="KW-1133">Transmembrane helix</keyword>
<dbReference type="EnsemblPlants" id="Pp3c12_24880V3.2">
    <property type="protein sequence ID" value="Pp3c12_24880V3.2"/>
    <property type="gene ID" value="Pp3c12_24880"/>
</dbReference>
<dbReference type="AlphaFoldDB" id="A0A2K1JS36"/>
<keyword evidence="9" id="KW-1185">Reference proteome</keyword>
<evidence type="ECO:0000256" key="5">
    <source>
        <dbReference type="ARBA" id="ARBA00023136"/>
    </source>
</evidence>
<accession>A0A2K1JS36</accession>
<dbReference type="GO" id="GO:0016020">
    <property type="term" value="C:membrane"/>
    <property type="evidence" value="ECO:0000318"/>
    <property type="project" value="GO_Central"/>
</dbReference>
<reference evidence="7 9" key="1">
    <citation type="journal article" date="2008" name="Science">
        <title>The Physcomitrella genome reveals evolutionary insights into the conquest of land by plants.</title>
        <authorList>
            <person name="Rensing S."/>
            <person name="Lang D."/>
            <person name="Zimmer A."/>
            <person name="Terry A."/>
            <person name="Salamov A."/>
            <person name="Shapiro H."/>
            <person name="Nishiyama T."/>
            <person name="Perroud P.-F."/>
            <person name="Lindquist E."/>
            <person name="Kamisugi Y."/>
            <person name="Tanahashi T."/>
            <person name="Sakakibara K."/>
            <person name="Fujita T."/>
            <person name="Oishi K."/>
            <person name="Shin-I T."/>
            <person name="Kuroki Y."/>
            <person name="Toyoda A."/>
            <person name="Suzuki Y."/>
            <person name="Hashimoto A."/>
            <person name="Yamaguchi K."/>
            <person name="Sugano A."/>
            <person name="Kohara Y."/>
            <person name="Fujiyama A."/>
            <person name="Anterola A."/>
            <person name="Aoki S."/>
            <person name="Ashton N."/>
            <person name="Barbazuk W.B."/>
            <person name="Barker E."/>
            <person name="Bennetzen J."/>
            <person name="Bezanilla M."/>
            <person name="Blankenship R."/>
            <person name="Cho S.H."/>
            <person name="Dutcher S."/>
            <person name="Estelle M."/>
            <person name="Fawcett J.A."/>
            <person name="Gundlach H."/>
            <person name="Hanada K."/>
            <person name="Heyl A."/>
            <person name="Hicks K.A."/>
            <person name="Hugh J."/>
            <person name="Lohr M."/>
            <person name="Mayer K."/>
            <person name="Melkozernov A."/>
            <person name="Murata T."/>
            <person name="Nelson D."/>
            <person name="Pils B."/>
            <person name="Prigge M."/>
            <person name="Reiss B."/>
            <person name="Renner T."/>
            <person name="Rombauts S."/>
            <person name="Rushton P."/>
            <person name="Sanderfoot A."/>
            <person name="Schween G."/>
            <person name="Shiu S.-H."/>
            <person name="Stueber K."/>
            <person name="Theodoulou F.L."/>
            <person name="Tu H."/>
            <person name="Van de Peer Y."/>
            <person name="Verrier P.J."/>
            <person name="Waters E."/>
            <person name="Wood A."/>
            <person name="Yang L."/>
            <person name="Cove D."/>
            <person name="Cuming A."/>
            <person name="Hasebe M."/>
            <person name="Lucas S."/>
            <person name="Mishler D.B."/>
            <person name="Reski R."/>
            <person name="Grigoriev I."/>
            <person name="Quatrano R.S."/>
            <person name="Boore J.L."/>
        </authorList>
    </citation>
    <scope>NUCLEOTIDE SEQUENCE [LARGE SCALE GENOMIC DNA]</scope>
    <source>
        <strain evidence="8 9">cv. Gransden 2004</strain>
    </source>
</reference>
<dbReference type="Gramene" id="Pp3c12_24880V3.1">
    <property type="protein sequence ID" value="Pp3c12_24880V3.1"/>
    <property type="gene ID" value="Pp3c12_24880"/>
</dbReference>
<evidence type="ECO:0000256" key="4">
    <source>
        <dbReference type="ARBA" id="ARBA00022989"/>
    </source>
</evidence>
<dbReference type="Gramene" id="Pp3c12_24880V3.3">
    <property type="protein sequence ID" value="Pp3c12_24880V3.3"/>
    <property type="gene ID" value="Pp3c12_24880"/>
</dbReference>
<keyword evidence="5 6" id="KW-0472">Membrane</keyword>
<name>A0A2K1JS36_PHYPA</name>
<reference evidence="7 9" key="2">
    <citation type="journal article" date="2018" name="Plant J.">
        <title>The Physcomitrella patens chromosome-scale assembly reveals moss genome structure and evolution.</title>
        <authorList>
            <person name="Lang D."/>
            <person name="Ullrich K.K."/>
            <person name="Murat F."/>
            <person name="Fuchs J."/>
            <person name="Jenkins J."/>
            <person name="Haas F.B."/>
            <person name="Piednoel M."/>
            <person name="Gundlach H."/>
            <person name="Van Bel M."/>
            <person name="Meyberg R."/>
            <person name="Vives C."/>
            <person name="Morata J."/>
            <person name="Symeonidi A."/>
            <person name="Hiss M."/>
            <person name="Muchero W."/>
            <person name="Kamisugi Y."/>
            <person name="Saleh O."/>
            <person name="Blanc G."/>
            <person name="Decker E.L."/>
            <person name="van Gessel N."/>
            <person name="Grimwood J."/>
            <person name="Hayes R.D."/>
            <person name="Graham S.W."/>
            <person name="Gunter L.E."/>
            <person name="McDaniel S.F."/>
            <person name="Hoernstein S.N.W."/>
            <person name="Larsson A."/>
            <person name="Li F.W."/>
            <person name="Perroud P.F."/>
            <person name="Phillips J."/>
            <person name="Ranjan P."/>
            <person name="Rokshar D.S."/>
            <person name="Rothfels C.J."/>
            <person name="Schneider L."/>
            <person name="Shu S."/>
            <person name="Stevenson D.W."/>
            <person name="Thummler F."/>
            <person name="Tillich M."/>
            <person name="Villarreal Aguilar J.C."/>
            <person name="Widiez T."/>
            <person name="Wong G.K."/>
            <person name="Wymore A."/>
            <person name="Zhang Y."/>
            <person name="Zimmer A.D."/>
            <person name="Quatrano R.S."/>
            <person name="Mayer K.F.X."/>
            <person name="Goodstein D."/>
            <person name="Casacuberta J.M."/>
            <person name="Vandepoele K."/>
            <person name="Reski R."/>
            <person name="Cuming A.C."/>
            <person name="Tuskan G.A."/>
            <person name="Maumus F."/>
            <person name="Salse J."/>
            <person name="Schmutz J."/>
            <person name="Rensing S.A."/>
        </authorList>
    </citation>
    <scope>NUCLEOTIDE SEQUENCE [LARGE SCALE GENOMIC DNA]</scope>
    <source>
        <strain evidence="8 9">cv. Gransden 2004</strain>
    </source>
</reference>
<feature type="transmembrane region" description="Helical" evidence="6">
    <location>
        <begin position="94"/>
        <end position="114"/>
    </location>
</feature>
<comment type="similarity">
    <text evidence="2">Belongs to the TMEM19 family.</text>
</comment>
<dbReference type="EnsemblPlants" id="Pp3c12_24880V3.1">
    <property type="protein sequence ID" value="Pp3c12_24880V3.1"/>
    <property type="gene ID" value="Pp3c12_24880"/>
</dbReference>
<dbReference type="PANTHER" id="PTHR13353">
    <property type="entry name" value="TRANSMEMBRANE PROTEIN 19"/>
    <property type="match status" value="1"/>
</dbReference>
<evidence type="ECO:0000313" key="7">
    <source>
        <dbReference type="EMBL" id="PNR44340.1"/>
    </source>
</evidence>
<dbReference type="OrthoDB" id="30881at2759"/>
<evidence type="ECO:0000256" key="2">
    <source>
        <dbReference type="ARBA" id="ARBA00009012"/>
    </source>
</evidence>
<dbReference type="GeneID" id="112289673"/>
<dbReference type="Proteomes" id="UP000006727">
    <property type="component" value="Chromosome 12"/>
</dbReference>
<dbReference type="Gramene" id="Pp3c12_24880V3.4">
    <property type="protein sequence ID" value="Pp3c12_24880V3.4"/>
    <property type="gene ID" value="Pp3c12_24880"/>
</dbReference>
<sequence length="291" mass="30192">MDIGSKLGIGRPLIAAAVSSLIALRSWRHKSLSTSGALAGLMLLTISLTAGPRFGAVILAFFFSSSQLTKYRSDVKKSIDEDFKAGGQRDWSQVLANALVGTLLSLGVAVSTGWQDTCLDSQRAPLVTAMLAGVLGHYACCNGDTWSSELGVLSKIQPRLITSFKPVPRGTNGGVSVLGTAAAAAGGTFIGLVFVLVGLFSTRCEGPVWGMQWLALPLGTLCGLLGSVLDSFLGATVQFSGNCVVRKKVVGKPGPTVQRIAGHDLMSNTGVNFVSALVIALASATASLYLF</sequence>
<dbReference type="InterPro" id="IPR002794">
    <property type="entry name" value="DUF92_TMEM19"/>
</dbReference>
<feature type="transmembrane region" description="Helical" evidence="6">
    <location>
        <begin position="271"/>
        <end position="290"/>
    </location>
</feature>
<dbReference type="Pfam" id="PF01940">
    <property type="entry name" value="DUF92"/>
    <property type="match status" value="1"/>
</dbReference>
<evidence type="ECO:0000313" key="9">
    <source>
        <dbReference type="Proteomes" id="UP000006727"/>
    </source>
</evidence>
<dbReference type="Gramene" id="Pp3c12_24880V3.2">
    <property type="protein sequence ID" value="Pp3c12_24880V3.2"/>
    <property type="gene ID" value="Pp3c12_24880"/>
</dbReference>
<dbReference type="RefSeq" id="XP_024390859.1">
    <property type="nucleotide sequence ID" value="XM_024535091.2"/>
</dbReference>
<dbReference type="OMA" id="VATADTW"/>
<dbReference type="STRING" id="3218.A0A2K1JS36"/>
<feature type="transmembrane region" description="Helical" evidence="6">
    <location>
        <begin position="213"/>
        <end position="233"/>
    </location>
</feature>
<dbReference type="PaxDb" id="3218-PP1S372_26V6.1"/>
<evidence type="ECO:0000256" key="1">
    <source>
        <dbReference type="ARBA" id="ARBA00004141"/>
    </source>
</evidence>
<dbReference type="PANTHER" id="PTHR13353:SF14">
    <property type="entry name" value="PROTEIN PGR"/>
    <property type="match status" value="1"/>
</dbReference>